<evidence type="ECO:0000256" key="1">
    <source>
        <dbReference type="SAM" id="Coils"/>
    </source>
</evidence>
<feature type="coiled-coil region" evidence="1">
    <location>
        <begin position="19"/>
        <end position="53"/>
    </location>
</feature>
<reference evidence="2 3" key="1">
    <citation type="submission" date="2021-03" db="EMBL/GenBank/DDBJ databases">
        <title>Genomic Encyclopedia of Type Strains, Phase IV (KMG-IV): sequencing the most valuable type-strain genomes for metagenomic binning, comparative biology and taxonomic classification.</title>
        <authorList>
            <person name="Goeker M."/>
        </authorList>
    </citation>
    <scope>NUCLEOTIDE SEQUENCE [LARGE SCALE GENOMIC DNA]</scope>
    <source>
        <strain evidence="2 3">DSM 24738</strain>
    </source>
</reference>
<proteinExistence type="predicted"/>
<organism evidence="2 3">
    <name type="scientific">Ammoniphilus resinae</name>
    <dbReference type="NCBI Taxonomy" id="861532"/>
    <lineage>
        <taxon>Bacteria</taxon>
        <taxon>Bacillati</taxon>
        <taxon>Bacillota</taxon>
        <taxon>Bacilli</taxon>
        <taxon>Bacillales</taxon>
        <taxon>Paenibacillaceae</taxon>
        <taxon>Aneurinibacillus group</taxon>
        <taxon>Ammoniphilus</taxon>
    </lineage>
</organism>
<sequence>MYVGVFDLRNRLEQTRKLLKDKIHLREMLEEDIKELEQSVKDLEGMLNKTEKTVLV</sequence>
<gene>
    <name evidence="2" type="ORF">J2Z37_001594</name>
</gene>
<evidence type="ECO:0000313" key="2">
    <source>
        <dbReference type="EMBL" id="MBP1931593.1"/>
    </source>
</evidence>
<keyword evidence="1" id="KW-0175">Coiled coil</keyword>
<dbReference type="EMBL" id="JAGGKT010000003">
    <property type="protein sequence ID" value="MBP1931593.1"/>
    <property type="molecule type" value="Genomic_DNA"/>
</dbReference>
<evidence type="ECO:0000313" key="3">
    <source>
        <dbReference type="Proteomes" id="UP001519343"/>
    </source>
</evidence>
<accession>A0ABS4GMU2</accession>
<dbReference type="RefSeq" id="WP_209809686.1">
    <property type="nucleotide sequence ID" value="NZ_JAGGKT010000003.1"/>
</dbReference>
<comment type="caution">
    <text evidence="2">The sequence shown here is derived from an EMBL/GenBank/DDBJ whole genome shotgun (WGS) entry which is preliminary data.</text>
</comment>
<dbReference type="Proteomes" id="UP001519343">
    <property type="component" value="Unassembled WGS sequence"/>
</dbReference>
<name>A0ABS4GMU2_9BACL</name>
<protein>
    <submittedName>
        <fullName evidence="2">Septal ring factor EnvC (AmiA/AmiB activator)</fullName>
    </submittedName>
</protein>
<keyword evidence="3" id="KW-1185">Reference proteome</keyword>